<sequence length="153" mass="16742">MPQSYTTFLSTSSSLPPDRSDIFDHKNHIHVPPHVILDCPAYTVDDRFGTCFRLKEVEGEWGRERIGGGGVTKGDVLGIGVVLGMVVVAWAVVGILGWVLGRRRGRRDREGRGWKRRKGEKGGRRGGMWRAMEEGGVRGVVVGAGGDIFVVKS</sequence>
<evidence type="ECO:0000313" key="3">
    <source>
        <dbReference type="Proteomes" id="UP000091956"/>
    </source>
</evidence>
<name>A0A2P2SVL8_9PEZI</name>
<evidence type="ECO:0000256" key="1">
    <source>
        <dbReference type="SAM" id="Phobius"/>
    </source>
</evidence>
<reference evidence="3" key="2">
    <citation type="journal article" date="2018" name="Nat. Commun.">
        <title>Extreme sensitivity to ultraviolet light in the fungal pathogen causing white-nose syndrome of bats.</title>
        <authorList>
            <person name="Palmer J.M."/>
            <person name="Drees K.P."/>
            <person name="Foster J.T."/>
            <person name="Lindner D.L."/>
        </authorList>
    </citation>
    <scope>NUCLEOTIDE SEQUENCE [LARGE SCALE GENOMIC DNA]</scope>
    <source>
        <strain evidence="3">UAMH 10579</strain>
    </source>
</reference>
<organism evidence="2 3">
    <name type="scientific">Pseudogymnoascus verrucosus</name>
    <dbReference type="NCBI Taxonomy" id="342668"/>
    <lineage>
        <taxon>Eukaryota</taxon>
        <taxon>Fungi</taxon>
        <taxon>Dikarya</taxon>
        <taxon>Ascomycota</taxon>
        <taxon>Pezizomycotina</taxon>
        <taxon>Leotiomycetes</taxon>
        <taxon>Thelebolales</taxon>
        <taxon>Thelebolaceae</taxon>
        <taxon>Pseudogymnoascus</taxon>
    </lineage>
</organism>
<protein>
    <submittedName>
        <fullName evidence="2">Uncharacterized protein</fullName>
    </submittedName>
</protein>
<dbReference type="OrthoDB" id="10401251at2759"/>
<keyword evidence="1" id="KW-0472">Membrane</keyword>
<feature type="transmembrane region" description="Helical" evidence="1">
    <location>
        <begin position="76"/>
        <end position="100"/>
    </location>
</feature>
<accession>A0A2P2SVL8</accession>
<proteinExistence type="predicted"/>
<dbReference type="EMBL" id="KV460207">
    <property type="protein sequence ID" value="OBU00884.1"/>
    <property type="molecule type" value="Genomic_DNA"/>
</dbReference>
<keyword evidence="1" id="KW-0812">Transmembrane</keyword>
<reference evidence="2 3" key="1">
    <citation type="submission" date="2016-03" db="EMBL/GenBank/DDBJ databases">
        <title>Comparative genomics of Pseudogymnoascus destructans, the fungus causing white-nose syndrome of bats.</title>
        <authorList>
            <person name="Palmer J.M."/>
            <person name="Drees K.P."/>
            <person name="Foster J.T."/>
            <person name="Lindner D.L."/>
        </authorList>
    </citation>
    <scope>NUCLEOTIDE SEQUENCE [LARGE SCALE GENOMIC DNA]</scope>
    <source>
        <strain evidence="2 3">UAMH 10579</strain>
    </source>
</reference>
<evidence type="ECO:0000313" key="2">
    <source>
        <dbReference type="EMBL" id="OBU00884.1"/>
    </source>
</evidence>
<dbReference type="RefSeq" id="XP_018134616.1">
    <property type="nucleotide sequence ID" value="XM_018270358.2"/>
</dbReference>
<dbReference type="Proteomes" id="UP000091956">
    <property type="component" value="Unassembled WGS sequence"/>
</dbReference>
<keyword evidence="3" id="KW-1185">Reference proteome</keyword>
<dbReference type="GeneID" id="28834216"/>
<gene>
    <name evidence="2" type="ORF">VE01_00830</name>
</gene>
<keyword evidence="1" id="KW-1133">Transmembrane helix</keyword>
<dbReference type="AlphaFoldDB" id="A0A2P2SVL8"/>